<organism evidence="2">
    <name type="scientific">Fagus sylvatica</name>
    <name type="common">Beechnut</name>
    <dbReference type="NCBI Taxonomy" id="28930"/>
    <lineage>
        <taxon>Eukaryota</taxon>
        <taxon>Viridiplantae</taxon>
        <taxon>Streptophyta</taxon>
        <taxon>Embryophyta</taxon>
        <taxon>Tracheophyta</taxon>
        <taxon>Spermatophyta</taxon>
        <taxon>Magnoliopsida</taxon>
        <taxon>eudicotyledons</taxon>
        <taxon>Gunneridae</taxon>
        <taxon>Pentapetalae</taxon>
        <taxon>rosids</taxon>
        <taxon>fabids</taxon>
        <taxon>Fagales</taxon>
        <taxon>Fagaceae</taxon>
        <taxon>Fagus</taxon>
    </lineage>
</organism>
<evidence type="ECO:0000256" key="1">
    <source>
        <dbReference type="SAM" id="MobiDB-lite"/>
    </source>
</evidence>
<protein>
    <submittedName>
        <fullName evidence="2">Uncharacterized protein</fullName>
    </submittedName>
</protein>
<feature type="compositionally biased region" description="Polar residues" evidence="1">
    <location>
        <begin position="195"/>
        <end position="208"/>
    </location>
</feature>
<feature type="compositionally biased region" description="Polar residues" evidence="1">
    <location>
        <begin position="132"/>
        <end position="144"/>
    </location>
</feature>
<feature type="region of interest" description="Disordered" evidence="1">
    <location>
        <begin position="109"/>
        <end position="218"/>
    </location>
</feature>
<feature type="compositionally biased region" description="Low complexity" evidence="1">
    <location>
        <begin position="65"/>
        <end position="75"/>
    </location>
</feature>
<proteinExistence type="predicted"/>
<name>A0A2N9FGD2_FAGSY</name>
<sequence length="250" mass="27206">MGSSDSKKAYKPSSLNTISHSAGNKLSRSVSSLPEPKKENIIVPSDAKASMAQIRRLSEPKMGSSHHVSSVKSQSAEPVSKRKISDGPESKKLSAIVNYDKSKAATLPELKIRTSKGPDVARTKSAAKEMTQKVNGKKSSTTSEGAELKRNNENTSHHNDGDDNPAGDWRGGAGEWCGGGELMNGRRKKEGNPAVTDTLSKKSVSNDTTQEKDGERESKGLWLRGCKMKARQGLSSWRHWCYGWYLFASK</sequence>
<gene>
    <name evidence="2" type="ORF">FSB_LOCUS14120</name>
</gene>
<dbReference type="AlphaFoldDB" id="A0A2N9FGD2"/>
<reference evidence="2" key="1">
    <citation type="submission" date="2018-02" db="EMBL/GenBank/DDBJ databases">
        <authorList>
            <person name="Cohen D.B."/>
            <person name="Kent A.D."/>
        </authorList>
    </citation>
    <scope>NUCLEOTIDE SEQUENCE</scope>
</reference>
<dbReference type="EMBL" id="OIVN01000835">
    <property type="protein sequence ID" value="SPC86238.1"/>
    <property type="molecule type" value="Genomic_DNA"/>
</dbReference>
<accession>A0A2N9FGD2</accession>
<feature type="region of interest" description="Disordered" evidence="1">
    <location>
        <begin position="1"/>
        <end position="93"/>
    </location>
</feature>
<feature type="compositionally biased region" description="Basic and acidic residues" evidence="1">
    <location>
        <begin position="119"/>
        <end position="131"/>
    </location>
</feature>
<feature type="compositionally biased region" description="Basic and acidic residues" evidence="1">
    <location>
        <begin position="209"/>
        <end position="218"/>
    </location>
</feature>
<evidence type="ECO:0000313" key="2">
    <source>
        <dbReference type="EMBL" id="SPC86238.1"/>
    </source>
</evidence>
<feature type="compositionally biased region" description="Gly residues" evidence="1">
    <location>
        <begin position="169"/>
        <end position="182"/>
    </location>
</feature>
<feature type="compositionally biased region" description="Basic and acidic residues" evidence="1">
    <location>
        <begin position="146"/>
        <end position="161"/>
    </location>
</feature>
<feature type="compositionally biased region" description="Polar residues" evidence="1">
    <location>
        <begin position="13"/>
        <end position="32"/>
    </location>
</feature>
<feature type="compositionally biased region" description="Basic and acidic residues" evidence="1">
    <location>
        <begin position="79"/>
        <end position="92"/>
    </location>
</feature>